<organism evidence="1 2">
    <name type="scientific">Proteus phage Vb_PmiP-P59</name>
    <dbReference type="NCBI Taxonomy" id="2754975"/>
    <lineage>
        <taxon>Viruses</taxon>
        <taxon>Duplodnaviria</taxon>
        <taxon>Heunggongvirae</taxon>
        <taxon>Uroviricota</taxon>
        <taxon>Caudoviricetes</taxon>
        <taxon>Grimontviridae</taxon>
        <taxon>Privateervirus</taxon>
        <taxon>Privateervirus P59</taxon>
    </lineage>
</organism>
<protein>
    <submittedName>
        <fullName evidence="1">Uncharacterized protein</fullName>
    </submittedName>
</protein>
<dbReference type="KEGG" id="vg:77948496"/>
<dbReference type="GeneID" id="77948496"/>
<reference evidence="1 2" key="1">
    <citation type="submission" date="2020-06" db="EMBL/GenBank/DDBJ databases">
        <title>Isolation and characterization of P59,a proteus mirabilis phage with C3 morphology.</title>
        <authorList>
            <person name="Li S."/>
        </authorList>
    </citation>
    <scope>NUCLEOTIDE SEQUENCE [LARGE SCALE GENOMIC DNA]</scope>
</reference>
<dbReference type="RefSeq" id="YP_010672226.1">
    <property type="nucleotide sequence ID" value="NC_070975.1"/>
</dbReference>
<sequence>MTTFHFEEKMISYSVIEKTENIELVNVRTSDKDQDIALIKDQVAIIPVMQQDNPKNNFVVIKEGKNALLDIPILSSHSKTKDKKDPYEVAEDLMKSLQINGNTELIGKLVINTDLVPTITYVFIVHLEGNDLSSITTLGKTLSNLETCCQNSKILIESSLAYAVKHLSKDLEL</sequence>
<evidence type="ECO:0000313" key="1">
    <source>
        <dbReference type="EMBL" id="QMV48269.1"/>
    </source>
</evidence>
<dbReference type="Proteomes" id="UP000515562">
    <property type="component" value="Segment"/>
</dbReference>
<keyword evidence="2" id="KW-1185">Reference proteome</keyword>
<dbReference type="EMBL" id="MT664722">
    <property type="protein sequence ID" value="QMV48269.1"/>
    <property type="molecule type" value="Genomic_DNA"/>
</dbReference>
<proteinExistence type="predicted"/>
<name>A0A7G5CG67_9CAUD</name>
<evidence type="ECO:0000313" key="2">
    <source>
        <dbReference type="Proteomes" id="UP000515562"/>
    </source>
</evidence>
<accession>A0A7G5CG67</accession>